<dbReference type="STRING" id="1579316.RC74_16375"/>
<dbReference type="Pfam" id="PF00294">
    <property type="entry name" value="PfkB"/>
    <property type="match status" value="1"/>
</dbReference>
<dbReference type="Gene3D" id="3.40.1190.20">
    <property type="match status" value="1"/>
</dbReference>
<evidence type="ECO:0000259" key="3">
    <source>
        <dbReference type="Pfam" id="PF00294"/>
    </source>
</evidence>
<evidence type="ECO:0000256" key="2">
    <source>
        <dbReference type="ARBA" id="ARBA00022777"/>
    </source>
</evidence>
<keyword evidence="2" id="KW-0418">Kinase</keyword>
<dbReference type="InterPro" id="IPR029056">
    <property type="entry name" value="Ribokinase-like"/>
</dbReference>
<dbReference type="OrthoDB" id="9813569at2"/>
<dbReference type="InterPro" id="IPR011611">
    <property type="entry name" value="PfkB_dom"/>
</dbReference>
<feature type="domain" description="Carbohydrate kinase PfkB" evidence="3">
    <location>
        <begin position="7"/>
        <end position="279"/>
    </location>
</feature>
<proteinExistence type="predicted"/>
<protein>
    <recommendedName>
        <fullName evidence="3">Carbohydrate kinase PfkB domain-containing protein</fullName>
    </recommendedName>
</protein>
<dbReference type="PANTHER" id="PTHR10584:SF166">
    <property type="entry name" value="RIBOKINASE"/>
    <property type="match status" value="1"/>
</dbReference>
<dbReference type="GO" id="GO:0005829">
    <property type="term" value="C:cytosol"/>
    <property type="evidence" value="ECO:0007669"/>
    <property type="project" value="TreeGrafter"/>
</dbReference>
<dbReference type="GO" id="GO:0016301">
    <property type="term" value="F:kinase activity"/>
    <property type="evidence" value="ECO:0007669"/>
    <property type="project" value="UniProtKB-KW"/>
</dbReference>
<dbReference type="AlphaFoldDB" id="A0A126V438"/>
<evidence type="ECO:0000313" key="5">
    <source>
        <dbReference type="Proteomes" id="UP000070371"/>
    </source>
</evidence>
<keyword evidence="5" id="KW-1185">Reference proteome</keyword>
<gene>
    <name evidence="4" type="ORF">RC74_16375</name>
</gene>
<dbReference type="RefSeq" id="WP_039003641.1">
    <property type="nucleotide sequence ID" value="NZ_CP014327.1"/>
</dbReference>
<dbReference type="PANTHER" id="PTHR10584">
    <property type="entry name" value="SUGAR KINASE"/>
    <property type="match status" value="1"/>
</dbReference>
<accession>A0A126V438</accession>
<keyword evidence="1" id="KW-0808">Transferase</keyword>
<dbReference type="Proteomes" id="UP000070371">
    <property type="component" value="Chromosome"/>
</dbReference>
<dbReference type="KEGG" id="hat:RC74_16375"/>
<evidence type="ECO:0000256" key="1">
    <source>
        <dbReference type="ARBA" id="ARBA00022679"/>
    </source>
</evidence>
<dbReference type="EMBL" id="CP014327">
    <property type="protein sequence ID" value="AML52636.1"/>
    <property type="molecule type" value="Genomic_DNA"/>
</dbReference>
<organism evidence="4 5">
    <name type="scientific">Falsihalocynthiibacter arcticus</name>
    <dbReference type="NCBI Taxonomy" id="1579316"/>
    <lineage>
        <taxon>Bacteria</taxon>
        <taxon>Pseudomonadati</taxon>
        <taxon>Pseudomonadota</taxon>
        <taxon>Alphaproteobacteria</taxon>
        <taxon>Rhodobacterales</taxon>
        <taxon>Roseobacteraceae</taxon>
        <taxon>Falsihalocynthiibacter</taxon>
    </lineage>
</organism>
<sequence length="284" mass="29285">MKKPIMCAGRLYCDLVFANTPRLPTAGTEVFAPKLSLHAGGGAFITGATLVALGHPVRQFSTLPAAPFDATVLADMNAHGIAATDCKRAAIGTDPQITVVMANAEDRAFLTRADGPATPDPAVVDFTGFSHLHIGELSTLRETPSLLDHARAAGLTVSLDCGWQDVFDADVAELIAAVDVFLPSESEAAALLAIGVPEVCAPLTVVKCGKNGARARTLTDGAWTHNTTAQVEVIDATGAGDSFNAGFLACWLEQAPLNECLAKGNACGSAAVQSLGGASYLKRA</sequence>
<dbReference type="SUPFAM" id="SSF53613">
    <property type="entry name" value="Ribokinase-like"/>
    <property type="match status" value="1"/>
</dbReference>
<evidence type="ECO:0000313" key="4">
    <source>
        <dbReference type="EMBL" id="AML52636.1"/>
    </source>
</evidence>
<reference evidence="4 5" key="1">
    <citation type="submission" date="2016-02" db="EMBL/GenBank/DDBJ databases">
        <title>Complete genome sequence of Halocynthiibacter arcticus PAMC 20958t from arctic marine sediment.</title>
        <authorList>
            <person name="Lee Y.M."/>
            <person name="Baek K."/>
            <person name="Lee H.K."/>
            <person name="Shin S.C."/>
        </authorList>
    </citation>
    <scope>NUCLEOTIDE SEQUENCE [LARGE SCALE GENOMIC DNA]</scope>
    <source>
        <strain evidence="4">PAMC 20958</strain>
    </source>
</reference>
<name>A0A126V438_9RHOB</name>